<dbReference type="InterPro" id="IPR021710">
    <property type="entry name" value="DUF3293"/>
</dbReference>
<dbReference type="Proteomes" id="UP000094936">
    <property type="component" value="Unassembled WGS sequence"/>
</dbReference>
<sequence>MSDKTELWQFYQMVKFEALEPINFRRFGVITACNPGSEPLSDAVNAQRNRDMVAEFITKGWRYMAVNVGSPDMTWCEPSFVVEASQADLHRVSKKTQQNAYYWVDNGMLILVPVNLAPEFQPVVIGRFEHSVVESMK</sequence>
<dbReference type="OrthoDB" id="5604578at2"/>
<reference evidence="1 2" key="1">
    <citation type="submission" date="2016-05" db="EMBL/GenBank/DDBJ databases">
        <title>Genomic Taxonomy of the Vibrionaceae.</title>
        <authorList>
            <person name="Gomez-Gil B."/>
            <person name="Enciso-Ibarra J."/>
        </authorList>
    </citation>
    <scope>NUCLEOTIDE SEQUENCE [LARGE SCALE GENOMIC DNA]</scope>
    <source>
        <strain evidence="1 2">CAIM 1920</strain>
    </source>
</reference>
<evidence type="ECO:0008006" key="3">
    <source>
        <dbReference type="Google" id="ProtNLM"/>
    </source>
</evidence>
<evidence type="ECO:0000313" key="1">
    <source>
        <dbReference type="EMBL" id="ODA32455.1"/>
    </source>
</evidence>
<keyword evidence="2" id="KW-1185">Reference proteome</keyword>
<dbReference type="STRING" id="1080227.A8L45_12725"/>
<evidence type="ECO:0000313" key="2">
    <source>
        <dbReference type="Proteomes" id="UP000094936"/>
    </source>
</evidence>
<comment type="caution">
    <text evidence="1">The sequence shown here is derived from an EMBL/GenBank/DDBJ whole genome shotgun (WGS) entry which is preliminary data.</text>
</comment>
<accession>A0A1C3EGU3</accession>
<dbReference type="AlphaFoldDB" id="A0A1C3EGU3"/>
<gene>
    <name evidence="1" type="ORF">A8L45_12725</name>
</gene>
<organism evidence="1 2">
    <name type="scientific">Veronia pacifica</name>
    <dbReference type="NCBI Taxonomy" id="1080227"/>
    <lineage>
        <taxon>Bacteria</taxon>
        <taxon>Pseudomonadati</taxon>
        <taxon>Pseudomonadota</taxon>
        <taxon>Gammaproteobacteria</taxon>
        <taxon>Vibrionales</taxon>
        <taxon>Vibrionaceae</taxon>
        <taxon>Veronia</taxon>
    </lineage>
</organism>
<proteinExistence type="predicted"/>
<dbReference type="RefSeq" id="WP_068902836.1">
    <property type="nucleotide sequence ID" value="NZ_JBHUIF010000031.1"/>
</dbReference>
<dbReference type="EMBL" id="LYBM01000022">
    <property type="protein sequence ID" value="ODA32455.1"/>
    <property type="molecule type" value="Genomic_DNA"/>
</dbReference>
<name>A0A1C3EGU3_9GAMM</name>
<protein>
    <recommendedName>
        <fullName evidence="3">DUF3293 domain-containing protein</fullName>
    </recommendedName>
</protein>
<dbReference type="Pfam" id="PF11697">
    <property type="entry name" value="DUF3293"/>
    <property type="match status" value="1"/>
</dbReference>